<keyword evidence="3" id="KW-1185">Reference proteome</keyword>
<reference evidence="2" key="1">
    <citation type="submission" date="2021-06" db="EMBL/GenBank/DDBJ databases">
        <title>Parelaphostrongylus tenuis whole genome reference sequence.</title>
        <authorList>
            <person name="Garwood T.J."/>
            <person name="Larsen P.A."/>
            <person name="Fountain-Jones N.M."/>
            <person name="Garbe J.R."/>
            <person name="Macchietto M.G."/>
            <person name="Kania S.A."/>
            <person name="Gerhold R.W."/>
            <person name="Richards J.E."/>
            <person name="Wolf T.M."/>
        </authorList>
    </citation>
    <scope>NUCLEOTIDE SEQUENCE</scope>
    <source>
        <strain evidence="2">MNPRO001-30</strain>
        <tissue evidence="2">Meninges</tissue>
    </source>
</reference>
<dbReference type="EMBL" id="JAHQIW010001880">
    <property type="protein sequence ID" value="KAJ1353888.1"/>
    <property type="molecule type" value="Genomic_DNA"/>
</dbReference>
<sequence length="51" mass="5572">MPTKENSALSTTMTKTTMTTSDHAQIIGSNEDEAHRNVLNCNLQQLSSYGT</sequence>
<feature type="compositionally biased region" description="Polar residues" evidence="1">
    <location>
        <begin position="1"/>
        <end position="10"/>
    </location>
</feature>
<feature type="compositionally biased region" description="Low complexity" evidence="1">
    <location>
        <begin position="11"/>
        <end position="20"/>
    </location>
</feature>
<comment type="caution">
    <text evidence="2">The sequence shown here is derived from an EMBL/GenBank/DDBJ whole genome shotgun (WGS) entry which is preliminary data.</text>
</comment>
<protein>
    <submittedName>
        <fullName evidence="2">Uncharacterized protein</fullName>
    </submittedName>
</protein>
<evidence type="ECO:0000256" key="1">
    <source>
        <dbReference type="SAM" id="MobiDB-lite"/>
    </source>
</evidence>
<accession>A0AAD5MBU4</accession>
<feature type="region of interest" description="Disordered" evidence="1">
    <location>
        <begin position="1"/>
        <end position="20"/>
    </location>
</feature>
<proteinExistence type="predicted"/>
<dbReference type="Proteomes" id="UP001196413">
    <property type="component" value="Unassembled WGS sequence"/>
</dbReference>
<gene>
    <name evidence="2" type="ORF">KIN20_010658</name>
</gene>
<name>A0AAD5MBU4_PARTN</name>
<evidence type="ECO:0000313" key="2">
    <source>
        <dbReference type="EMBL" id="KAJ1353888.1"/>
    </source>
</evidence>
<dbReference type="AlphaFoldDB" id="A0AAD5MBU4"/>
<evidence type="ECO:0000313" key="3">
    <source>
        <dbReference type="Proteomes" id="UP001196413"/>
    </source>
</evidence>
<organism evidence="2 3">
    <name type="scientific">Parelaphostrongylus tenuis</name>
    <name type="common">Meningeal worm</name>
    <dbReference type="NCBI Taxonomy" id="148309"/>
    <lineage>
        <taxon>Eukaryota</taxon>
        <taxon>Metazoa</taxon>
        <taxon>Ecdysozoa</taxon>
        <taxon>Nematoda</taxon>
        <taxon>Chromadorea</taxon>
        <taxon>Rhabditida</taxon>
        <taxon>Rhabditina</taxon>
        <taxon>Rhabditomorpha</taxon>
        <taxon>Strongyloidea</taxon>
        <taxon>Metastrongylidae</taxon>
        <taxon>Parelaphostrongylus</taxon>
    </lineage>
</organism>